<dbReference type="RefSeq" id="WP_137406593.1">
    <property type="nucleotide sequence ID" value="NZ_AP025467.1"/>
</dbReference>
<dbReference type="Proteomes" id="UP000423756">
    <property type="component" value="Unassembled WGS sequence"/>
</dbReference>
<name>A0A7V7TI05_9VIBR</name>
<dbReference type="GeneID" id="77344664"/>
<protein>
    <submittedName>
        <fullName evidence="1">DUF2913 family protein</fullName>
    </submittedName>
</protein>
<dbReference type="InterPro" id="IPR021316">
    <property type="entry name" value="DUF2913"/>
</dbReference>
<gene>
    <name evidence="1" type="ORF">F7Q91_03205</name>
</gene>
<accession>A0A7V7TI05</accession>
<reference evidence="1 2" key="1">
    <citation type="submission" date="2019-09" db="EMBL/GenBank/DDBJ databases">
        <title>Draft genome sequences of 48 bacterial type strains from the CCUG.</title>
        <authorList>
            <person name="Tunovic T."/>
            <person name="Pineiro-Iglesias B."/>
            <person name="Unosson C."/>
            <person name="Inganas E."/>
            <person name="Ohlen M."/>
            <person name="Cardew S."/>
            <person name="Jensie-Markopoulos S."/>
            <person name="Salva-Serra F."/>
            <person name="Jaen-Luchoro D."/>
            <person name="Karlsson R."/>
            <person name="Svensson-Stadler L."/>
            <person name="Chun J."/>
            <person name="Moore E."/>
        </authorList>
    </citation>
    <scope>NUCLEOTIDE SEQUENCE [LARGE SCALE GENOMIC DNA]</scope>
    <source>
        <strain evidence="1 2">CCUG 48643</strain>
    </source>
</reference>
<evidence type="ECO:0000313" key="2">
    <source>
        <dbReference type="Proteomes" id="UP000423756"/>
    </source>
</evidence>
<dbReference type="Pfam" id="PF11140">
    <property type="entry name" value="DUF2913"/>
    <property type="match status" value="1"/>
</dbReference>
<organism evidence="1 2">
    <name type="scientific">Vibrio chagasii</name>
    <dbReference type="NCBI Taxonomy" id="170679"/>
    <lineage>
        <taxon>Bacteria</taxon>
        <taxon>Pseudomonadati</taxon>
        <taxon>Pseudomonadota</taxon>
        <taxon>Gammaproteobacteria</taxon>
        <taxon>Vibrionales</taxon>
        <taxon>Vibrionaceae</taxon>
        <taxon>Vibrio</taxon>
    </lineage>
</organism>
<dbReference type="EMBL" id="VZPX01000004">
    <property type="protein sequence ID" value="KAB0482430.1"/>
    <property type="molecule type" value="Genomic_DNA"/>
</dbReference>
<sequence length="193" mass="22281">MSKNLKHYQALDMLVTNALLTLYCTMSNKGGYWTTKRRNELLVKCIKPKLKMKQFATCKNEIKTMICIGRDAVGNLEKKLWDVNALNLDYQSKFSQADELYIMFSSLHEKHKFPSMMNNTSQYKEMDTLYITQEDIEDVFDGVNNQIKPLPLTVKTNRLNELIRAVEENGTYHVEAGDVNEDGLTSFLLHRAS</sequence>
<dbReference type="AlphaFoldDB" id="A0A7V7TI05"/>
<proteinExistence type="predicted"/>
<comment type="caution">
    <text evidence="1">The sequence shown here is derived from an EMBL/GenBank/DDBJ whole genome shotgun (WGS) entry which is preliminary data.</text>
</comment>
<evidence type="ECO:0000313" key="1">
    <source>
        <dbReference type="EMBL" id="KAB0482430.1"/>
    </source>
</evidence>